<gene>
    <name evidence="2" type="ORF">B2A_02074</name>
</gene>
<dbReference type="Gene3D" id="1.10.3290.10">
    <property type="entry name" value="Fido-like domain"/>
    <property type="match status" value="1"/>
</dbReference>
<dbReference type="PROSITE" id="PS51459">
    <property type="entry name" value="FIDO"/>
    <property type="match status" value="1"/>
</dbReference>
<reference evidence="2" key="2">
    <citation type="journal article" date="2014" name="ISME J.">
        <title>Microbial stratification in low pH oxic and suboxic macroscopic growths along an acid mine drainage.</title>
        <authorList>
            <person name="Mendez-Garcia C."/>
            <person name="Mesa V."/>
            <person name="Sprenger R.R."/>
            <person name="Richter M."/>
            <person name="Diez M.S."/>
            <person name="Solano J."/>
            <person name="Bargiela R."/>
            <person name="Golyshina O.V."/>
            <person name="Manteca A."/>
            <person name="Ramos J.L."/>
            <person name="Gallego J.R."/>
            <person name="Llorente I."/>
            <person name="Martins Dos Santos V.A."/>
            <person name="Jensen O.N."/>
            <person name="Pelaez A.I."/>
            <person name="Sanchez J."/>
            <person name="Ferrer M."/>
        </authorList>
    </citation>
    <scope>NUCLEOTIDE SEQUENCE</scope>
</reference>
<evidence type="ECO:0000313" key="2">
    <source>
        <dbReference type="EMBL" id="EQD64307.1"/>
    </source>
</evidence>
<comment type="caution">
    <text evidence="2">The sequence shown here is derived from an EMBL/GenBank/DDBJ whole genome shotgun (WGS) entry which is preliminary data.</text>
</comment>
<reference evidence="2" key="1">
    <citation type="submission" date="2013-08" db="EMBL/GenBank/DDBJ databases">
        <authorList>
            <person name="Mendez C."/>
            <person name="Richter M."/>
            <person name="Ferrer M."/>
            <person name="Sanchez J."/>
        </authorList>
    </citation>
    <scope>NUCLEOTIDE SEQUENCE</scope>
</reference>
<dbReference type="InterPro" id="IPR003812">
    <property type="entry name" value="Fido"/>
</dbReference>
<protein>
    <submittedName>
        <fullName evidence="2">Filamentation induced by cAMP protein Fic</fullName>
    </submittedName>
</protein>
<sequence length="107" mass="11956">PPVEAVRDLMPEFFALLAAEPEPAVRVVLGHFFFVYVHPYMDGNGRMGRFLMNVMLASGGWPWTVVTVDTRDAYMAALEEASVHQDIVPFTRFLAESATASARMHRA</sequence>
<dbReference type="PANTHER" id="PTHR13504">
    <property type="entry name" value="FIDO DOMAIN-CONTAINING PROTEIN DDB_G0283145"/>
    <property type="match status" value="1"/>
</dbReference>
<evidence type="ECO:0000259" key="1">
    <source>
        <dbReference type="PROSITE" id="PS51459"/>
    </source>
</evidence>
<dbReference type="PANTHER" id="PTHR13504:SF38">
    <property type="entry name" value="FIDO DOMAIN-CONTAINING PROTEIN"/>
    <property type="match status" value="1"/>
</dbReference>
<feature type="non-terminal residue" evidence="2">
    <location>
        <position position="1"/>
    </location>
</feature>
<name>T1B362_9ZZZZ</name>
<dbReference type="InterPro" id="IPR040198">
    <property type="entry name" value="Fido_containing"/>
</dbReference>
<dbReference type="AlphaFoldDB" id="T1B362"/>
<dbReference type="EMBL" id="AUZZ01001455">
    <property type="protein sequence ID" value="EQD64307.1"/>
    <property type="molecule type" value="Genomic_DNA"/>
</dbReference>
<dbReference type="InterPro" id="IPR036597">
    <property type="entry name" value="Fido-like_dom_sf"/>
</dbReference>
<feature type="domain" description="Fido" evidence="1">
    <location>
        <begin position="1"/>
        <end position="96"/>
    </location>
</feature>
<dbReference type="SUPFAM" id="SSF140931">
    <property type="entry name" value="Fic-like"/>
    <property type="match status" value="1"/>
</dbReference>
<organism evidence="2">
    <name type="scientific">mine drainage metagenome</name>
    <dbReference type="NCBI Taxonomy" id="410659"/>
    <lineage>
        <taxon>unclassified sequences</taxon>
        <taxon>metagenomes</taxon>
        <taxon>ecological metagenomes</taxon>
    </lineage>
</organism>
<accession>T1B362</accession>
<dbReference type="Pfam" id="PF02661">
    <property type="entry name" value="Fic"/>
    <property type="match status" value="1"/>
</dbReference>
<proteinExistence type="predicted"/>